<evidence type="ECO:0000313" key="1">
    <source>
        <dbReference type="EMBL" id="SVD06910.1"/>
    </source>
</evidence>
<protein>
    <recommendedName>
        <fullName evidence="2">SEC-C domain-containing protein</fullName>
    </recommendedName>
</protein>
<organism evidence="1">
    <name type="scientific">marine metagenome</name>
    <dbReference type="NCBI Taxonomy" id="408172"/>
    <lineage>
        <taxon>unclassified sequences</taxon>
        <taxon>metagenomes</taxon>
        <taxon>ecological metagenomes</taxon>
    </lineage>
</organism>
<sequence length="44" mass="4804">MVRQNDGLCPCESGQIYDKCCGLFLAGKGFTPTAEALMRSRYTA</sequence>
<proteinExistence type="predicted"/>
<dbReference type="SUPFAM" id="SSF103642">
    <property type="entry name" value="Sec-C motif"/>
    <property type="match status" value="1"/>
</dbReference>
<dbReference type="EMBL" id="UINC01127652">
    <property type="protein sequence ID" value="SVD06910.1"/>
    <property type="molecule type" value="Genomic_DNA"/>
</dbReference>
<dbReference type="Gene3D" id="3.10.450.50">
    <property type="match status" value="1"/>
</dbReference>
<evidence type="ECO:0008006" key="2">
    <source>
        <dbReference type="Google" id="ProtNLM"/>
    </source>
</evidence>
<gene>
    <name evidence="1" type="ORF">METZ01_LOCUS359764</name>
</gene>
<reference evidence="1" key="1">
    <citation type="submission" date="2018-05" db="EMBL/GenBank/DDBJ databases">
        <authorList>
            <person name="Lanie J.A."/>
            <person name="Ng W.-L."/>
            <person name="Kazmierczak K.M."/>
            <person name="Andrzejewski T.M."/>
            <person name="Davidsen T.M."/>
            <person name="Wayne K.J."/>
            <person name="Tettelin H."/>
            <person name="Glass J.I."/>
            <person name="Rusch D."/>
            <person name="Podicherti R."/>
            <person name="Tsui H.-C.T."/>
            <person name="Winkler M.E."/>
        </authorList>
    </citation>
    <scope>NUCLEOTIDE SEQUENCE</scope>
</reference>
<dbReference type="AlphaFoldDB" id="A0A382SAD1"/>
<name>A0A382SAD1_9ZZZZ</name>
<accession>A0A382SAD1</accession>
<feature type="non-terminal residue" evidence="1">
    <location>
        <position position="44"/>
    </location>
</feature>